<name>A0A2V3IGF9_9FLOR</name>
<proteinExistence type="predicted"/>
<evidence type="ECO:0000313" key="2">
    <source>
        <dbReference type="EMBL" id="PXF41161.1"/>
    </source>
</evidence>
<evidence type="ECO:0000313" key="3">
    <source>
        <dbReference type="Proteomes" id="UP000247409"/>
    </source>
</evidence>
<keyword evidence="3" id="KW-1185">Reference proteome</keyword>
<evidence type="ECO:0000256" key="1">
    <source>
        <dbReference type="SAM" id="MobiDB-lite"/>
    </source>
</evidence>
<evidence type="ECO:0008006" key="4">
    <source>
        <dbReference type="Google" id="ProtNLM"/>
    </source>
</evidence>
<dbReference type="InterPro" id="IPR036869">
    <property type="entry name" value="J_dom_sf"/>
</dbReference>
<accession>A0A2V3IGF9</accession>
<dbReference type="Proteomes" id="UP000247409">
    <property type="component" value="Unassembled WGS sequence"/>
</dbReference>
<organism evidence="2 3">
    <name type="scientific">Gracilariopsis chorda</name>
    <dbReference type="NCBI Taxonomy" id="448386"/>
    <lineage>
        <taxon>Eukaryota</taxon>
        <taxon>Rhodophyta</taxon>
        <taxon>Florideophyceae</taxon>
        <taxon>Rhodymeniophycidae</taxon>
        <taxon>Gracilariales</taxon>
        <taxon>Gracilariaceae</taxon>
        <taxon>Gracilariopsis</taxon>
    </lineage>
</organism>
<dbReference type="AlphaFoldDB" id="A0A2V3IGF9"/>
<comment type="caution">
    <text evidence="2">The sequence shown here is derived from an EMBL/GenBank/DDBJ whole genome shotgun (WGS) entry which is preliminary data.</text>
</comment>
<dbReference type="EMBL" id="NBIV01000232">
    <property type="protein sequence ID" value="PXF41161.1"/>
    <property type="molecule type" value="Genomic_DNA"/>
</dbReference>
<feature type="compositionally biased region" description="Basic and acidic residues" evidence="1">
    <location>
        <begin position="136"/>
        <end position="181"/>
    </location>
</feature>
<sequence>MTPKPTLPDTPQNSLRHFKMIEDKTTPLLGLFCFSSSSAPFRSVKNAYRRFAALAHPNQCQTDSLGATHSMMNLSRAMDILQSEIQFQKIFQDTTKDKEFVLKSSVMYSIAETNHELYLRTHDQFAQSTNADEETESLKRAERERAERERADRERERHHAEEAEREHAERERAEDIECERAHRGRKG</sequence>
<dbReference type="SUPFAM" id="SSF46565">
    <property type="entry name" value="Chaperone J-domain"/>
    <property type="match status" value="1"/>
</dbReference>
<feature type="region of interest" description="Disordered" evidence="1">
    <location>
        <begin position="126"/>
        <end position="187"/>
    </location>
</feature>
<reference evidence="2 3" key="1">
    <citation type="journal article" date="2018" name="Mol. Biol. Evol.">
        <title>Analysis of the draft genome of the red seaweed Gracilariopsis chorda provides insights into genome size evolution in Rhodophyta.</title>
        <authorList>
            <person name="Lee J."/>
            <person name="Yang E.C."/>
            <person name="Graf L."/>
            <person name="Yang J.H."/>
            <person name="Qiu H."/>
            <person name="Zel Zion U."/>
            <person name="Chan C.X."/>
            <person name="Stephens T.G."/>
            <person name="Weber A.P.M."/>
            <person name="Boo G.H."/>
            <person name="Boo S.M."/>
            <person name="Kim K.M."/>
            <person name="Shin Y."/>
            <person name="Jung M."/>
            <person name="Lee S.J."/>
            <person name="Yim H.S."/>
            <person name="Lee J.H."/>
            <person name="Bhattacharya D."/>
            <person name="Yoon H.S."/>
        </authorList>
    </citation>
    <scope>NUCLEOTIDE SEQUENCE [LARGE SCALE GENOMIC DNA]</scope>
    <source>
        <strain evidence="2 3">SKKU-2015</strain>
        <tissue evidence="2">Whole body</tissue>
    </source>
</reference>
<gene>
    <name evidence="2" type="ORF">BWQ96_09128</name>
</gene>
<protein>
    <recommendedName>
        <fullName evidence="4">J domain-containing protein</fullName>
    </recommendedName>
</protein>